<dbReference type="AlphaFoldDB" id="A0AAN9Z193"/>
<dbReference type="InterPro" id="IPR003593">
    <property type="entry name" value="AAA+_ATPase"/>
</dbReference>
<feature type="transmembrane region" description="Helical" evidence="12">
    <location>
        <begin position="618"/>
        <end position="640"/>
    </location>
</feature>
<evidence type="ECO:0000259" key="13">
    <source>
        <dbReference type="PROSITE" id="PS50893"/>
    </source>
</evidence>
<dbReference type="GO" id="GO:0005886">
    <property type="term" value="C:plasma membrane"/>
    <property type="evidence" value="ECO:0007669"/>
    <property type="project" value="TreeGrafter"/>
</dbReference>
<feature type="transmembrane region" description="Helical" evidence="12">
    <location>
        <begin position="555"/>
        <end position="578"/>
    </location>
</feature>
<dbReference type="PROSITE" id="PS50893">
    <property type="entry name" value="ABC_TRANSPORTER_2"/>
    <property type="match status" value="1"/>
</dbReference>
<dbReference type="InterPro" id="IPR027417">
    <property type="entry name" value="P-loop_NTPase"/>
</dbReference>
<dbReference type="InterPro" id="IPR003439">
    <property type="entry name" value="ABC_transporter-like_ATP-bd"/>
</dbReference>
<evidence type="ECO:0000256" key="1">
    <source>
        <dbReference type="ARBA" id="ARBA00004141"/>
    </source>
</evidence>
<dbReference type="Pfam" id="PF01061">
    <property type="entry name" value="ABC2_membrane"/>
    <property type="match status" value="1"/>
</dbReference>
<dbReference type="Pfam" id="PF19055">
    <property type="entry name" value="ABC2_membrane_7"/>
    <property type="match status" value="1"/>
</dbReference>
<comment type="subcellular location">
    <subcellularLocation>
        <location evidence="1">Membrane</location>
        <topology evidence="1">Multi-pass membrane protein</topology>
    </subcellularLocation>
</comment>
<keyword evidence="8 12" id="KW-1133">Transmembrane helix</keyword>
<dbReference type="Gene3D" id="3.40.50.300">
    <property type="entry name" value="P-loop containing nucleotide triphosphate hydrolases"/>
    <property type="match status" value="1"/>
</dbReference>
<protein>
    <recommendedName>
        <fullName evidence="10">Protein white</fullName>
    </recommendedName>
</protein>
<dbReference type="InterPro" id="IPR013525">
    <property type="entry name" value="ABC2_TM"/>
</dbReference>
<dbReference type="SUPFAM" id="SSF52540">
    <property type="entry name" value="P-loop containing nucleoside triphosphate hydrolases"/>
    <property type="match status" value="1"/>
</dbReference>
<evidence type="ECO:0000256" key="8">
    <source>
        <dbReference type="ARBA" id="ARBA00022989"/>
    </source>
</evidence>
<sequence length="733" mass="80564">MTASDEQESAPLLEAAPAHSRPRKSSYSTLPCDRQRCTKACTHGSLSDPGYGAADTVHNLKRDFLINGCGAGGGGGGGSGDGTPPRADSPRLGMRPDRLVYSWCDMNAFVTGEERGQRWWRRLRPGRAAEARDAENGAGRPAHPVKHILKGVNGTAYPGELLAIMGASGAGKTTLLNALMFRSPSNVSVSGQRAVNGFPVTSNALTALSAYVQQDDLFIGTLTVKEHLTFQALVRMDRNIPYEQRMRRVQEVITELALTKCQHTIIGVPGRIKGISGGEMKRLSFASEVLTDPPLMFCDEPTSGLDSFMAQNVVLVLKNMALKGKTVVCTIHQPSSEVFALFDKILLMAEGRVAYLGTPEGACNFFKEMGASCPSNYNPADFFIQLLAVVPTREEACKQTIELVCDAFQRSEEGLRLAAEVENVADTQVKAVMAGGLWGENPWQTADASCSPYKASWIAQFRAVFWRSWLSVLKEPILIRVRMLQTLMVSLMIGIIYFGQELNQDGVMNINGALFIFLTNMTFQNVFAVISVFCSELPVFMREHFNGMYRTDIYFICKTMAEIPIFIAIPVLFTSISYYLVGFNPSVDRFFVATAIVMLVANVATSFGYLISCVSTSVTMALSIGPPVVIPFLLFGGFFLNTGSVPEYFTWLSYLSWFRYGNEALLINQWSGIDHIDCMDSNSTCPRNGQVILETLSFSENDFTMDICSLFGLIAGFRFLAFLALLVRTLRSD</sequence>
<evidence type="ECO:0000313" key="14">
    <source>
        <dbReference type="EMBL" id="KAK7791439.1"/>
    </source>
</evidence>
<dbReference type="InterPro" id="IPR017871">
    <property type="entry name" value="ABC_transporter-like_CS"/>
</dbReference>
<evidence type="ECO:0000256" key="9">
    <source>
        <dbReference type="ARBA" id="ARBA00023136"/>
    </source>
</evidence>
<dbReference type="PANTHER" id="PTHR48041">
    <property type="entry name" value="ABC TRANSPORTER G FAMILY MEMBER 28"/>
    <property type="match status" value="1"/>
</dbReference>
<feature type="transmembrane region" description="Helical" evidence="12">
    <location>
        <begin position="510"/>
        <end position="534"/>
    </location>
</feature>
<dbReference type="GO" id="GO:0140359">
    <property type="term" value="F:ABC-type transporter activity"/>
    <property type="evidence" value="ECO:0007669"/>
    <property type="project" value="InterPro"/>
</dbReference>
<dbReference type="EMBL" id="JAZDUA010000537">
    <property type="protein sequence ID" value="KAK7791439.1"/>
    <property type="molecule type" value="Genomic_DNA"/>
</dbReference>
<dbReference type="InterPro" id="IPR050352">
    <property type="entry name" value="ABCG_transporters"/>
</dbReference>
<keyword evidence="15" id="KW-1185">Reference proteome</keyword>
<feature type="domain" description="ABC transporter" evidence="13">
    <location>
        <begin position="129"/>
        <end position="375"/>
    </location>
</feature>
<reference evidence="14 15" key="1">
    <citation type="submission" date="2024-03" db="EMBL/GenBank/DDBJ databases">
        <title>The genome assembly and annotation of the cricket Gryllus longicercus Weissman &amp; Gray.</title>
        <authorList>
            <person name="Szrajer S."/>
            <person name="Gray D."/>
            <person name="Ylla G."/>
        </authorList>
    </citation>
    <scope>NUCLEOTIDE SEQUENCE [LARGE SCALE GENOMIC DNA]</scope>
    <source>
        <strain evidence="14">DAG 2021-001</strain>
        <tissue evidence="14">Whole body minus gut</tissue>
    </source>
</reference>
<dbReference type="InterPro" id="IPR005284">
    <property type="entry name" value="Pigment_permease/Abcg"/>
</dbReference>
<feature type="transmembrane region" description="Helical" evidence="12">
    <location>
        <begin position="590"/>
        <end position="611"/>
    </location>
</feature>
<evidence type="ECO:0000256" key="6">
    <source>
        <dbReference type="ARBA" id="ARBA00022741"/>
    </source>
</evidence>
<keyword evidence="5 12" id="KW-0812">Transmembrane</keyword>
<keyword evidence="7" id="KW-0067">ATP-binding</keyword>
<accession>A0AAN9Z193</accession>
<evidence type="ECO:0000256" key="11">
    <source>
        <dbReference type="SAM" id="MobiDB-lite"/>
    </source>
</evidence>
<keyword evidence="6" id="KW-0547">Nucleotide-binding</keyword>
<feature type="transmembrane region" description="Helical" evidence="12">
    <location>
        <begin position="703"/>
        <end position="727"/>
    </location>
</feature>
<dbReference type="GO" id="GO:0005524">
    <property type="term" value="F:ATP binding"/>
    <property type="evidence" value="ECO:0007669"/>
    <property type="project" value="UniProtKB-KW"/>
</dbReference>
<feature type="region of interest" description="Disordered" evidence="11">
    <location>
        <begin position="1"/>
        <end position="30"/>
    </location>
</feature>
<proteinExistence type="inferred from homology"/>
<keyword evidence="4" id="KW-0608">Pigment</keyword>
<keyword evidence="3" id="KW-0813">Transport</keyword>
<evidence type="ECO:0000256" key="5">
    <source>
        <dbReference type="ARBA" id="ARBA00022692"/>
    </source>
</evidence>
<comment type="similarity">
    <text evidence="2">Belongs to the ABC transporter superfamily. ABCG family. Eye pigment precursor importer (TC 3.A.1.204) subfamily.</text>
</comment>
<dbReference type="NCBIfam" id="TIGR00955">
    <property type="entry name" value="3a01204"/>
    <property type="match status" value="1"/>
</dbReference>
<keyword evidence="9 12" id="KW-0472">Membrane</keyword>
<dbReference type="PROSITE" id="PS00211">
    <property type="entry name" value="ABC_TRANSPORTER_1"/>
    <property type="match status" value="1"/>
</dbReference>
<evidence type="ECO:0000256" key="12">
    <source>
        <dbReference type="SAM" id="Phobius"/>
    </source>
</evidence>
<dbReference type="GO" id="GO:0031409">
    <property type="term" value="F:pigment binding"/>
    <property type="evidence" value="ECO:0007669"/>
    <property type="project" value="UniProtKB-KW"/>
</dbReference>
<evidence type="ECO:0000256" key="3">
    <source>
        <dbReference type="ARBA" id="ARBA00022448"/>
    </source>
</evidence>
<comment type="caution">
    <text evidence="14">The sequence shown here is derived from an EMBL/GenBank/DDBJ whole genome shotgun (WGS) entry which is preliminary data.</text>
</comment>
<evidence type="ECO:0000256" key="10">
    <source>
        <dbReference type="ARBA" id="ARBA00039188"/>
    </source>
</evidence>
<dbReference type="GO" id="GO:0030659">
    <property type="term" value="C:cytoplasmic vesicle membrane"/>
    <property type="evidence" value="ECO:0007669"/>
    <property type="project" value="TreeGrafter"/>
</dbReference>
<dbReference type="InterPro" id="IPR043926">
    <property type="entry name" value="ABCG_dom"/>
</dbReference>
<evidence type="ECO:0000256" key="4">
    <source>
        <dbReference type="ARBA" id="ARBA00022474"/>
    </source>
</evidence>
<evidence type="ECO:0000256" key="2">
    <source>
        <dbReference type="ARBA" id="ARBA00005814"/>
    </source>
</evidence>
<dbReference type="CDD" id="cd03213">
    <property type="entry name" value="ABCG_EPDR"/>
    <property type="match status" value="1"/>
</dbReference>
<organism evidence="14 15">
    <name type="scientific">Gryllus longicercus</name>
    <dbReference type="NCBI Taxonomy" id="2509291"/>
    <lineage>
        <taxon>Eukaryota</taxon>
        <taxon>Metazoa</taxon>
        <taxon>Ecdysozoa</taxon>
        <taxon>Arthropoda</taxon>
        <taxon>Hexapoda</taxon>
        <taxon>Insecta</taxon>
        <taxon>Pterygota</taxon>
        <taxon>Neoptera</taxon>
        <taxon>Polyneoptera</taxon>
        <taxon>Orthoptera</taxon>
        <taxon>Ensifera</taxon>
        <taxon>Gryllidea</taxon>
        <taxon>Grylloidea</taxon>
        <taxon>Gryllidae</taxon>
        <taxon>Gryllinae</taxon>
        <taxon>Gryllus</taxon>
    </lineage>
</organism>
<dbReference type="Pfam" id="PF00005">
    <property type="entry name" value="ABC_tran"/>
    <property type="match status" value="1"/>
</dbReference>
<dbReference type="Proteomes" id="UP001378592">
    <property type="component" value="Unassembled WGS sequence"/>
</dbReference>
<dbReference type="GO" id="GO:0016887">
    <property type="term" value="F:ATP hydrolysis activity"/>
    <property type="evidence" value="ECO:0007669"/>
    <property type="project" value="InterPro"/>
</dbReference>
<dbReference type="SMART" id="SM00382">
    <property type="entry name" value="AAA"/>
    <property type="match status" value="1"/>
</dbReference>
<evidence type="ECO:0000313" key="15">
    <source>
        <dbReference type="Proteomes" id="UP001378592"/>
    </source>
</evidence>
<name>A0AAN9Z193_9ORTH</name>
<gene>
    <name evidence="14" type="ORF">R5R35_010234</name>
</gene>
<dbReference type="PANTHER" id="PTHR48041:SF129">
    <property type="entry name" value="PROTEIN WHITE"/>
    <property type="match status" value="1"/>
</dbReference>
<evidence type="ECO:0000256" key="7">
    <source>
        <dbReference type="ARBA" id="ARBA00022840"/>
    </source>
</evidence>
<dbReference type="FunFam" id="3.40.50.300:FF:001225">
    <property type="entry name" value="ATP-binding cassette sub-family G member"/>
    <property type="match status" value="1"/>
</dbReference>